<evidence type="ECO:0000259" key="5">
    <source>
        <dbReference type="PROSITE" id="PS51007"/>
    </source>
</evidence>
<accession>A0A0E3UX92</accession>
<dbReference type="PANTHER" id="PTHR35008">
    <property type="entry name" value="BLL4482 PROTEIN-RELATED"/>
    <property type="match status" value="1"/>
</dbReference>
<dbReference type="GO" id="GO:0009055">
    <property type="term" value="F:electron transfer activity"/>
    <property type="evidence" value="ECO:0007669"/>
    <property type="project" value="InterPro"/>
</dbReference>
<dbReference type="PROSITE" id="PS51007">
    <property type="entry name" value="CYTC"/>
    <property type="match status" value="1"/>
</dbReference>
<dbReference type="InterPro" id="IPR009056">
    <property type="entry name" value="Cyt_c-like_dom"/>
</dbReference>
<proteinExistence type="predicted"/>
<reference evidence="6 7" key="1">
    <citation type="journal article" date="2015" name="Sci. Rep.">
        <title>Unraveling adaptation of Pontibacter korlensis to radiation and infertility in desert through complete genome and comparative transcriptomic analysis.</title>
        <authorList>
            <person name="Dai J."/>
            <person name="Dai W."/>
            <person name="Qiu C."/>
            <person name="Yang Z."/>
            <person name="Zhang Y."/>
            <person name="Zhou M."/>
            <person name="Zhang L."/>
            <person name="Fang C."/>
            <person name="Gao Q."/>
            <person name="Yang Q."/>
            <person name="Li X."/>
            <person name="Wang Z."/>
            <person name="Wang Z."/>
            <person name="Jia Z."/>
            <person name="Chen X."/>
        </authorList>
    </citation>
    <scope>NUCLEOTIDE SEQUENCE [LARGE SCALE GENOMIC DNA]</scope>
    <source>
        <strain evidence="6 7">X14-1T</strain>
    </source>
</reference>
<evidence type="ECO:0000256" key="4">
    <source>
        <dbReference type="PROSITE-ProRule" id="PRU00433"/>
    </source>
</evidence>
<evidence type="ECO:0000256" key="1">
    <source>
        <dbReference type="ARBA" id="ARBA00022617"/>
    </source>
</evidence>
<dbReference type="GO" id="GO:0046872">
    <property type="term" value="F:metal ion binding"/>
    <property type="evidence" value="ECO:0007669"/>
    <property type="project" value="UniProtKB-KW"/>
</dbReference>
<dbReference type="Gene3D" id="1.10.760.10">
    <property type="entry name" value="Cytochrome c-like domain"/>
    <property type="match status" value="1"/>
</dbReference>
<dbReference type="KEGG" id="pko:PKOR_14175"/>
<dbReference type="AlphaFoldDB" id="A0A0E3UX92"/>
<dbReference type="RefSeq" id="WP_046311578.1">
    <property type="nucleotide sequence ID" value="NZ_CBCSCY010000017.1"/>
</dbReference>
<keyword evidence="3 4" id="KW-0408">Iron</keyword>
<evidence type="ECO:0000256" key="3">
    <source>
        <dbReference type="ARBA" id="ARBA00023004"/>
    </source>
</evidence>
<dbReference type="Proteomes" id="UP000033109">
    <property type="component" value="Chromosome"/>
</dbReference>
<feature type="domain" description="Cytochrome c" evidence="5">
    <location>
        <begin position="45"/>
        <end position="185"/>
    </location>
</feature>
<dbReference type="STRING" id="400092.PKOR_14175"/>
<keyword evidence="7" id="KW-1185">Reference proteome</keyword>
<sequence length="204" mass="22533">MKKRLLFTSLVVFLGVMLLAQFTKGRTKEKAELASLEQLQQANKQQLQLGERLVYIGGCHDCHTPKKMTDKGPVMDFSRALSGHPAKLPPPDVDRKEIEQKGLAVTQTLTAWVGPWGISYAANLTSDPTGIGNWTEKNFFTAIRQGKHKGIESGRMLLPPMPWDMISHMTDEELRAVFAYLKSTKPIKNVVPPAQPPVSAAAGK</sequence>
<name>A0A0E3UX92_9BACT</name>
<evidence type="ECO:0000256" key="2">
    <source>
        <dbReference type="ARBA" id="ARBA00022723"/>
    </source>
</evidence>
<dbReference type="InterPro" id="IPR036909">
    <property type="entry name" value="Cyt_c-like_dom_sf"/>
</dbReference>
<dbReference type="PANTHER" id="PTHR35008:SF4">
    <property type="entry name" value="BLL4482 PROTEIN"/>
    <property type="match status" value="1"/>
</dbReference>
<organism evidence="6 7">
    <name type="scientific">Pontibacter korlensis</name>
    <dbReference type="NCBI Taxonomy" id="400092"/>
    <lineage>
        <taxon>Bacteria</taxon>
        <taxon>Pseudomonadati</taxon>
        <taxon>Bacteroidota</taxon>
        <taxon>Cytophagia</taxon>
        <taxon>Cytophagales</taxon>
        <taxon>Hymenobacteraceae</taxon>
        <taxon>Pontibacter</taxon>
    </lineage>
</organism>
<keyword evidence="2 4" id="KW-0479">Metal-binding</keyword>
<dbReference type="PATRIC" id="fig|400092.3.peg.3088"/>
<dbReference type="HOGENOM" id="CLU_117226_2_0_10"/>
<gene>
    <name evidence="6" type="ORF">PKOR_14175</name>
</gene>
<dbReference type="EMBL" id="CP009621">
    <property type="protein sequence ID" value="AKD04032.1"/>
    <property type="molecule type" value="Genomic_DNA"/>
</dbReference>
<protein>
    <submittedName>
        <fullName evidence="6">Diheme cytochrome c-553</fullName>
    </submittedName>
</protein>
<dbReference type="OrthoDB" id="9809720at2"/>
<dbReference type="SUPFAM" id="SSF46626">
    <property type="entry name" value="Cytochrome c"/>
    <property type="match status" value="1"/>
</dbReference>
<dbReference type="GO" id="GO:0020037">
    <property type="term" value="F:heme binding"/>
    <property type="evidence" value="ECO:0007669"/>
    <property type="project" value="InterPro"/>
</dbReference>
<evidence type="ECO:0000313" key="7">
    <source>
        <dbReference type="Proteomes" id="UP000033109"/>
    </source>
</evidence>
<keyword evidence="1 4" id="KW-0349">Heme</keyword>
<evidence type="ECO:0000313" key="6">
    <source>
        <dbReference type="EMBL" id="AKD04032.1"/>
    </source>
</evidence>
<dbReference type="InterPro" id="IPR051459">
    <property type="entry name" value="Cytochrome_c-type_DH"/>
</dbReference>